<gene>
    <name evidence="1" type="ORF">I5L79_20715</name>
</gene>
<protein>
    <recommendedName>
        <fullName evidence="3">GIY-YIG domain-containing protein</fullName>
    </recommendedName>
</protein>
<dbReference type="Gene3D" id="3.40.1440.40">
    <property type="match status" value="1"/>
</dbReference>
<dbReference type="EMBL" id="JADWYK010000018">
    <property type="protein sequence ID" value="MBG8555978.1"/>
    <property type="molecule type" value="Genomic_DNA"/>
</dbReference>
<evidence type="ECO:0000313" key="2">
    <source>
        <dbReference type="Proteomes" id="UP000601099"/>
    </source>
</evidence>
<name>A0ABS0L769_9BACT</name>
<dbReference type="Proteomes" id="UP000601099">
    <property type="component" value="Unassembled WGS sequence"/>
</dbReference>
<comment type="caution">
    <text evidence="1">The sequence shown here is derived from an EMBL/GenBank/DDBJ whole genome shotgun (WGS) entry which is preliminary data.</text>
</comment>
<accession>A0ABS0L769</accession>
<dbReference type="InterPro" id="IPR053748">
    <property type="entry name" value="Host_DNA_Degrad_Endo"/>
</dbReference>
<evidence type="ECO:0000313" key="1">
    <source>
        <dbReference type="EMBL" id="MBG8555978.1"/>
    </source>
</evidence>
<keyword evidence="2" id="KW-1185">Reference proteome</keyword>
<sequence>MHLANTPLKFDKILELDSVDGENKDGPIVRYIVNDEKFFSTRKGVYLIVQDNSIVYCGKFTNTFAKRWLYTKGKYVYHFKRGLIATALMANHQLIVFAQSEEQLREQLGLSDNEWISVSSIEEKIIRDLKPIWNSIGHK</sequence>
<reference evidence="1 2" key="1">
    <citation type="submission" date="2020-11" db="EMBL/GenBank/DDBJ databases">
        <title>Hymenobacter sp.</title>
        <authorList>
            <person name="Kim M.K."/>
        </authorList>
    </citation>
    <scope>NUCLEOTIDE SEQUENCE [LARGE SCALE GENOMIC DNA]</scope>
    <source>
        <strain evidence="1 2">BT594</strain>
    </source>
</reference>
<evidence type="ECO:0008006" key="3">
    <source>
        <dbReference type="Google" id="ProtNLM"/>
    </source>
</evidence>
<proteinExistence type="predicted"/>
<organism evidence="1 2">
    <name type="scientific">Hymenobacter guriensis</name>
    <dbReference type="NCBI Taxonomy" id="2793065"/>
    <lineage>
        <taxon>Bacteria</taxon>
        <taxon>Pseudomonadati</taxon>
        <taxon>Bacteroidota</taxon>
        <taxon>Cytophagia</taxon>
        <taxon>Cytophagales</taxon>
        <taxon>Hymenobacteraceae</taxon>
        <taxon>Hymenobacter</taxon>
    </lineage>
</organism>